<dbReference type="InterPro" id="IPR001173">
    <property type="entry name" value="Glyco_trans_2-like"/>
</dbReference>
<dbReference type="EMBL" id="CAXAMN010002303">
    <property type="protein sequence ID" value="CAK8998994.1"/>
    <property type="molecule type" value="Genomic_DNA"/>
</dbReference>
<dbReference type="Proteomes" id="UP001642484">
    <property type="component" value="Unassembled WGS sequence"/>
</dbReference>
<dbReference type="SUPFAM" id="SSF53448">
    <property type="entry name" value="Nucleotide-diphospho-sugar transferases"/>
    <property type="match status" value="1"/>
</dbReference>
<organism evidence="1 2">
    <name type="scientific">Durusdinium trenchii</name>
    <dbReference type="NCBI Taxonomy" id="1381693"/>
    <lineage>
        <taxon>Eukaryota</taxon>
        <taxon>Sar</taxon>
        <taxon>Alveolata</taxon>
        <taxon>Dinophyceae</taxon>
        <taxon>Suessiales</taxon>
        <taxon>Symbiodiniaceae</taxon>
        <taxon>Durusdinium</taxon>
    </lineage>
</organism>
<dbReference type="PANTHER" id="PTHR22916">
    <property type="entry name" value="GLYCOSYLTRANSFERASE"/>
    <property type="match status" value="1"/>
</dbReference>
<protein>
    <submittedName>
        <fullName evidence="1">Uncharacterized protein</fullName>
    </submittedName>
</protein>
<sequence length="690" mass="74355">MPSPQVFNQQAPIRGPLPKAARWSVGPTAAPTVQAAYKTVGYAPPSAQIRNLPGVQWSIPASQPNLPSMCATQSMVVPSQAAGPMVLTANRSILRGVPACPTSIVAKGQRTVTRMSPSPLSNSNIAPPQIAQSLPVAASMTAPSQVPAAAKFATSAVALTSPSPLPQPTSASLRLPVGTAPLVATPVVTAPGAAPAPTPSPTTSPPNLPIGPGLNGTKPFGVPAVSSLPNMSDASTSEKELGNESPPKAPKGDQPIVSSSPLSHTSRANNNSIGLSSGGLSPSASRHGTGTTPQASQHSHSRTPSRQGHARQPSAIAWHPFERMLFETTDGVYNPTEMAQKRRVPMNFSIGTGTTAVMCEIPGRVSIVAPSMASRQHYHENLYRCFEAQDYLDKELIVVETYEDKPSSYLQKVAKDDERVVHVAIKVSPGKDFTVGLKRNMTLHLASGEYIVNFDDDDLYAPGYVPRVVQLMRGRNLVGLTLSAWYNYYIGKGVCTFSDPESWEEWADDQQELDEILYGYGFSYSHRRTLSLLFCYPNVGFAEDAPFFLKLRDMFGKDKVQLYKDEEGLCMHVMHRANTAQVLGSRTVSAQEIAKLKVTALNPFREMIDNDFFRFSPWRPPVPQPTAFSAEIENDDESEVPTTIVGDDVIPRLRASTLEGPGGFDAGTNPPTRPRANTFRNSEDISCIEL</sequence>
<dbReference type="Pfam" id="PF00535">
    <property type="entry name" value="Glycos_transf_2"/>
    <property type="match status" value="1"/>
</dbReference>
<gene>
    <name evidence="1" type="ORF">CCMP2556_LOCUS5482</name>
</gene>
<accession>A0ABP0ICH7</accession>
<name>A0ABP0ICH7_9DINO</name>
<comment type="caution">
    <text evidence="1">The sequence shown here is derived from an EMBL/GenBank/DDBJ whole genome shotgun (WGS) entry which is preliminary data.</text>
</comment>
<evidence type="ECO:0000313" key="1">
    <source>
        <dbReference type="EMBL" id="CAK8998994.1"/>
    </source>
</evidence>
<dbReference type="InterPro" id="IPR029044">
    <property type="entry name" value="Nucleotide-diphossugar_trans"/>
</dbReference>
<dbReference type="PANTHER" id="PTHR22916:SF3">
    <property type="entry name" value="UDP-GLCNAC:BETAGAL BETA-1,3-N-ACETYLGLUCOSAMINYLTRANSFERASE-LIKE PROTEIN 1"/>
    <property type="match status" value="1"/>
</dbReference>
<reference evidence="1 2" key="1">
    <citation type="submission" date="2024-02" db="EMBL/GenBank/DDBJ databases">
        <authorList>
            <person name="Chen Y."/>
            <person name="Shah S."/>
            <person name="Dougan E. K."/>
            <person name="Thang M."/>
            <person name="Chan C."/>
        </authorList>
    </citation>
    <scope>NUCLEOTIDE SEQUENCE [LARGE SCALE GENOMIC DNA]</scope>
</reference>
<evidence type="ECO:0000313" key="2">
    <source>
        <dbReference type="Proteomes" id="UP001642484"/>
    </source>
</evidence>
<proteinExistence type="predicted"/>
<dbReference type="CDD" id="cd00761">
    <property type="entry name" value="Glyco_tranf_GTA_type"/>
    <property type="match status" value="1"/>
</dbReference>
<keyword evidence="2" id="KW-1185">Reference proteome</keyword>
<dbReference type="Gene3D" id="3.90.550.10">
    <property type="entry name" value="Spore Coat Polysaccharide Biosynthesis Protein SpsA, Chain A"/>
    <property type="match status" value="1"/>
</dbReference>